<proteinExistence type="inferred from homology"/>
<dbReference type="GO" id="GO:0009055">
    <property type="term" value="F:electron transfer activity"/>
    <property type="evidence" value="ECO:0007669"/>
    <property type="project" value="UniProtKB-UniRule"/>
</dbReference>
<dbReference type="Pfam" id="PF00258">
    <property type="entry name" value="Flavodoxin_1"/>
    <property type="match status" value="1"/>
</dbReference>
<evidence type="ECO:0000313" key="11">
    <source>
        <dbReference type="EMBL" id="UTY34554.1"/>
    </source>
</evidence>
<comment type="cofactor">
    <cofactor evidence="1 8">
        <name>FMN</name>
        <dbReference type="ChEBI" id="CHEBI:58210"/>
    </cofactor>
</comment>
<evidence type="ECO:0000256" key="3">
    <source>
        <dbReference type="ARBA" id="ARBA00017869"/>
    </source>
</evidence>
<dbReference type="GO" id="GO:0010181">
    <property type="term" value="F:FMN binding"/>
    <property type="evidence" value="ECO:0007669"/>
    <property type="project" value="UniProtKB-UniRule"/>
</dbReference>
<evidence type="ECO:0000256" key="5">
    <source>
        <dbReference type="ARBA" id="ARBA00022630"/>
    </source>
</evidence>
<organism evidence="11 12">
    <name type="scientific">Treponema putidum</name>
    <dbReference type="NCBI Taxonomy" id="221027"/>
    <lineage>
        <taxon>Bacteria</taxon>
        <taxon>Pseudomonadati</taxon>
        <taxon>Spirochaetota</taxon>
        <taxon>Spirochaetia</taxon>
        <taxon>Spirochaetales</taxon>
        <taxon>Treponemataceae</taxon>
        <taxon>Treponema</taxon>
    </lineage>
</organism>
<dbReference type="PANTHER" id="PTHR32145">
    <property type="entry name" value="DIFLAVIN FLAVOPROTEIN A 2-RELATED"/>
    <property type="match status" value="1"/>
</dbReference>
<keyword evidence="4 8" id="KW-0813">Transport</keyword>
<dbReference type="PROSITE" id="PS00201">
    <property type="entry name" value="FLAVODOXIN"/>
    <property type="match status" value="1"/>
</dbReference>
<protein>
    <recommendedName>
        <fullName evidence="3 8">Flavodoxin</fullName>
    </recommendedName>
</protein>
<evidence type="ECO:0000259" key="9">
    <source>
        <dbReference type="PROSITE" id="PS50902"/>
    </source>
</evidence>
<keyword evidence="13" id="KW-1185">Reference proteome</keyword>
<feature type="domain" description="Flavodoxin-like" evidence="9">
    <location>
        <begin position="4"/>
        <end position="144"/>
    </location>
</feature>
<dbReference type="InterPro" id="IPR051285">
    <property type="entry name" value="NADH_oxidoreductase_modular"/>
</dbReference>
<dbReference type="InterPro" id="IPR008254">
    <property type="entry name" value="Flavodoxin/NO_synth"/>
</dbReference>
<dbReference type="PANTHER" id="PTHR32145:SF11">
    <property type="entry name" value="DIFLAVIN FLAVOPROTEIN A 2-RELATED"/>
    <property type="match status" value="1"/>
</dbReference>
<dbReference type="AlphaFoldDB" id="A0AAE9MUI0"/>
<reference evidence="11" key="1">
    <citation type="submission" date="2019-04" db="EMBL/GenBank/DDBJ databases">
        <title>Whole genome sequencing of oral phylogroup 2 treponemes.</title>
        <authorList>
            <person name="Chan Y."/>
            <person name="Zeng H.H."/>
            <person name="Yu X.L."/>
            <person name="Leung W.K."/>
            <person name="Watt R.M."/>
        </authorList>
    </citation>
    <scope>NUCLEOTIDE SEQUENCE</scope>
    <source>
        <strain evidence="11">OMZ 835</strain>
        <strain evidence="10">OMZ 847</strain>
    </source>
</reference>
<dbReference type="RefSeq" id="WP_044978203.1">
    <property type="nucleotide sequence ID" value="NZ_CP009228.1"/>
</dbReference>
<dbReference type="Proteomes" id="UP001058682">
    <property type="component" value="Chromosome"/>
</dbReference>
<accession>A0AAE9MUI0</accession>
<sequence>MAKIAVIYWSGTGNTQSMAESVLEGLKAGGADASLFTVSEFGSKSIDDYDKIAFGCPAMGSEELEPDEFEPFFASIEGKLSGKKIALFGSYEWAGEGSGGEWMRNWEARSKDKGADLFEEGLIIYDAPTAAGKDKCKEFGERFAK</sequence>
<evidence type="ECO:0000313" key="13">
    <source>
        <dbReference type="Proteomes" id="UP001059401"/>
    </source>
</evidence>
<comment type="function">
    <text evidence="8">Low-potential electron donor to a number of redox enzymes.</text>
</comment>
<evidence type="ECO:0000256" key="4">
    <source>
        <dbReference type="ARBA" id="ARBA00022448"/>
    </source>
</evidence>
<dbReference type="Proteomes" id="UP001059401">
    <property type="component" value="Chromosome"/>
</dbReference>
<gene>
    <name evidence="11" type="ORF">E4N74_11465</name>
    <name evidence="10" type="ORF">E4N76_12500</name>
</gene>
<evidence type="ECO:0000313" key="10">
    <source>
        <dbReference type="EMBL" id="UTY29695.1"/>
    </source>
</evidence>
<name>A0AAE9MUI0_9SPIR</name>
<evidence type="ECO:0000256" key="8">
    <source>
        <dbReference type="RuleBase" id="RU367037"/>
    </source>
</evidence>
<comment type="similarity">
    <text evidence="2 8">Belongs to the flavodoxin family.</text>
</comment>
<evidence type="ECO:0000256" key="6">
    <source>
        <dbReference type="ARBA" id="ARBA00022643"/>
    </source>
</evidence>
<keyword evidence="6 8" id="KW-0288">FMN</keyword>
<dbReference type="InterPro" id="IPR010087">
    <property type="entry name" value="Flav_short"/>
</dbReference>
<keyword evidence="5 8" id="KW-0285">Flavoprotein</keyword>
<dbReference type="KEGG" id="tpk:JO40_04430"/>
<dbReference type="PROSITE" id="PS50902">
    <property type="entry name" value="FLAVODOXIN_LIKE"/>
    <property type="match status" value="1"/>
</dbReference>
<evidence type="ECO:0000256" key="7">
    <source>
        <dbReference type="ARBA" id="ARBA00022982"/>
    </source>
</evidence>
<evidence type="ECO:0000256" key="1">
    <source>
        <dbReference type="ARBA" id="ARBA00001917"/>
    </source>
</evidence>
<dbReference type="SUPFAM" id="SSF52218">
    <property type="entry name" value="Flavoproteins"/>
    <property type="match status" value="1"/>
</dbReference>
<keyword evidence="7 8" id="KW-0249">Electron transport</keyword>
<dbReference type="InterPro" id="IPR001226">
    <property type="entry name" value="Flavodoxin_CS"/>
</dbReference>
<dbReference type="NCBIfam" id="TIGR01753">
    <property type="entry name" value="flav_short"/>
    <property type="match status" value="1"/>
</dbReference>
<dbReference type="EMBL" id="CP038804">
    <property type="protein sequence ID" value="UTY34554.1"/>
    <property type="molecule type" value="Genomic_DNA"/>
</dbReference>
<evidence type="ECO:0000256" key="2">
    <source>
        <dbReference type="ARBA" id="ARBA00005267"/>
    </source>
</evidence>
<evidence type="ECO:0000313" key="12">
    <source>
        <dbReference type="Proteomes" id="UP001058682"/>
    </source>
</evidence>
<dbReference type="EMBL" id="CP038802">
    <property type="protein sequence ID" value="UTY29695.1"/>
    <property type="molecule type" value="Genomic_DNA"/>
</dbReference>
<dbReference type="InterPro" id="IPR029039">
    <property type="entry name" value="Flavoprotein-like_sf"/>
</dbReference>
<dbReference type="Gene3D" id="3.40.50.360">
    <property type="match status" value="1"/>
</dbReference>